<dbReference type="EMBL" id="BTRK01000003">
    <property type="protein sequence ID" value="GMR43398.1"/>
    <property type="molecule type" value="Genomic_DNA"/>
</dbReference>
<organism evidence="1 2">
    <name type="scientific">Pristionchus mayeri</name>
    <dbReference type="NCBI Taxonomy" id="1317129"/>
    <lineage>
        <taxon>Eukaryota</taxon>
        <taxon>Metazoa</taxon>
        <taxon>Ecdysozoa</taxon>
        <taxon>Nematoda</taxon>
        <taxon>Chromadorea</taxon>
        <taxon>Rhabditida</taxon>
        <taxon>Rhabditina</taxon>
        <taxon>Diplogasteromorpha</taxon>
        <taxon>Diplogasteroidea</taxon>
        <taxon>Neodiplogasteridae</taxon>
        <taxon>Pristionchus</taxon>
    </lineage>
</organism>
<reference evidence="2" key="1">
    <citation type="submission" date="2022-10" db="EMBL/GenBank/DDBJ databases">
        <title>Genome assembly of Pristionchus species.</title>
        <authorList>
            <person name="Yoshida K."/>
            <person name="Sommer R.J."/>
        </authorList>
    </citation>
    <scope>NUCLEOTIDE SEQUENCE [LARGE SCALE GENOMIC DNA]</scope>
    <source>
        <strain evidence="2">RS5460</strain>
    </source>
</reference>
<name>A0AAN5C9W4_9BILA</name>
<dbReference type="GO" id="GO:0008080">
    <property type="term" value="F:N-acetyltransferase activity"/>
    <property type="evidence" value="ECO:0007669"/>
    <property type="project" value="TreeGrafter"/>
</dbReference>
<gene>
    <name evidence="1" type="ORF">PMAYCL1PPCAC_13593</name>
</gene>
<dbReference type="PANTHER" id="PTHR20905:SF30">
    <property type="entry name" value="N-ACETYLTRANSFERASE DOMAIN-CONTAINING PROTEIN"/>
    <property type="match status" value="1"/>
</dbReference>
<comment type="caution">
    <text evidence="1">The sequence shown here is derived from an EMBL/GenBank/DDBJ whole genome shotgun (WGS) entry which is preliminary data.</text>
</comment>
<sequence>MDSVTTSVATANDVEEVYEFMMEEFLPEPSLNAAINLQKEDVSQCYHGSRGRIVGFNLSAIVAYRQEEEWAYPTRLQLILDLLDALNKNKWALIPKDVDKLLYVEVICVAGQYKKQGNAQLFAKTGYRVLREIRLAEFLGKDGKPVFVCPDGTTAAQLVFRHI</sequence>
<dbReference type="Gene3D" id="3.40.630.30">
    <property type="match status" value="2"/>
</dbReference>
<evidence type="ECO:0000313" key="2">
    <source>
        <dbReference type="Proteomes" id="UP001328107"/>
    </source>
</evidence>
<accession>A0AAN5C9W4</accession>
<evidence type="ECO:0000313" key="1">
    <source>
        <dbReference type="EMBL" id="GMR43398.1"/>
    </source>
</evidence>
<protein>
    <submittedName>
        <fullName evidence="1">Uncharacterized protein</fullName>
    </submittedName>
</protein>
<dbReference type="Proteomes" id="UP001328107">
    <property type="component" value="Unassembled WGS sequence"/>
</dbReference>
<keyword evidence="2" id="KW-1185">Reference proteome</keyword>
<dbReference type="AlphaFoldDB" id="A0AAN5C9W4"/>
<dbReference type="PANTHER" id="PTHR20905">
    <property type="entry name" value="N-ACETYLTRANSFERASE-RELATED"/>
    <property type="match status" value="1"/>
</dbReference>
<proteinExistence type="predicted"/>